<dbReference type="EMBL" id="RAWB01000087">
    <property type="protein sequence ID" value="RKH61894.1"/>
    <property type="molecule type" value="Genomic_DNA"/>
</dbReference>
<dbReference type="InterPro" id="IPR019949">
    <property type="entry name" value="CmoO-like"/>
</dbReference>
<dbReference type="InterPro" id="IPR050766">
    <property type="entry name" value="Bact_Lucif_Oxidored"/>
</dbReference>
<comment type="caution">
    <text evidence="3">The sequence shown here is derived from an EMBL/GenBank/DDBJ whole genome shotgun (WGS) entry which is preliminary data.</text>
</comment>
<sequence>MARHPLRLGALDFGFTSATVQHAQVPHLTVEAARHADALGFSRYWLGEHHHGSAPFGPSPETLLPALAALTRRLHVGVGAVLLNYYRPLKVASHFKLVESLFPGRVDLGIGRGQADNPRSHRALTGQELVPGSLADEGAYAQSLEELMAFLGDGFPEGHALYGAACPKLPAPQVWMCGGRTAGTLAARVGAAFCLSLFHGPVSPDPAVVEHYLTHFQPRAPGDTPRVMLAVAGTCVEDAAGAERAREGWKEFRFYPPTIVGTGARWRDEAEVLRERYAADELLVLDIARPHEDRLASMSRLAEAFV</sequence>
<dbReference type="AlphaFoldDB" id="A0A3A8QF85"/>
<dbReference type="SUPFAM" id="SSF51679">
    <property type="entry name" value="Bacterial luciferase-like"/>
    <property type="match status" value="1"/>
</dbReference>
<keyword evidence="4" id="KW-1185">Reference proteome</keyword>
<dbReference type="Gene3D" id="3.20.20.30">
    <property type="entry name" value="Luciferase-like domain"/>
    <property type="match status" value="1"/>
</dbReference>
<gene>
    <name evidence="3" type="ORF">D7V93_10970</name>
</gene>
<dbReference type="RefSeq" id="WP_120643347.1">
    <property type="nucleotide sequence ID" value="NZ_RAWB01000087.1"/>
</dbReference>
<keyword evidence="3" id="KW-0560">Oxidoreductase</keyword>
<dbReference type="GO" id="GO:0016705">
    <property type="term" value="F:oxidoreductase activity, acting on paired donors, with incorporation or reduction of molecular oxygen"/>
    <property type="evidence" value="ECO:0007669"/>
    <property type="project" value="InterPro"/>
</dbReference>
<dbReference type="Proteomes" id="UP000272888">
    <property type="component" value="Unassembled WGS sequence"/>
</dbReference>
<dbReference type="PANTHER" id="PTHR30137">
    <property type="entry name" value="LUCIFERASE-LIKE MONOOXYGENASE"/>
    <property type="match status" value="1"/>
</dbReference>
<proteinExistence type="predicted"/>
<dbReference type="EC" id="1.-.-.-" evidence="3"/>
<dbReference type="NCBIfam" id="TIGR03558">
    <property type="entry name" value="oxido_grp_1"/>
    <property type="match status" value="1"/>
</dbReference>
<reference evidence="4" key="1">
    <citation type="submission" date="2018-09" db="EMBL/GenBank/DDBJ databases">
        <authorList>
            <person name="Livingstone P.G."/>
            <person name="Whitworth D.E."/>
        </authorList>
    </citation>
    <scope>NUCLEOTIDE SEQUENCE [LARGE SCALE GENOMIC DNA]</scope>
    <source>
        <strain evidence="4">CA051B</strain>
    </source>
</reference>
<organism evidence="3 4">
    <name type="scientific">Corallococcus llansteffanensis</name>
    <dbReference type="NCBI Taxonomy" id="2316731"/>
    <lineage>
        <taxon>Bacteria</taxon>
        <taxon>Pseudomonadati</taxon>
        <taxon>Myxococcota</taxon>
        <taxon>Myxococcia</taxon>
        <taxon>Myxococcales</taxon>
        <taxon>Cystobacterineae</taxon>
        <taxon>Myxococcaceae</taxon>
        <taxon>Corallococcus</taxon>
    </lineage>
</organism>
<dbReference type="GO" id="GO:0005829">
    <property type="term" value="C:cytosol"/>
    <property type="evidence" value="ECO:0007669"/>
    <property type="project" value="TreeGrafter"/>
</dbReference>
<evidence type="ECO:0000313" key="3">
    <source>
        <dbReference type="EMBL" id="RKH61894.1"/>
    </source>
</evidence>
<dbReference type="PANTHER" id="PTHR30137:SF6">
    <property type="entry name" value="LUCIFERASE-LIKE MONOOXYGENASE"/>
    <property type="match status" value="1"/>
</dbReference>
<comment type="similarity">
    <text evidence="1">To bacterial alkanal monooxygenase alpha and beta chains.</text>
</comment>
<dbReference type="Pfam" id="PF00296">
    <property type="entry name" value="Bac_luciferase"/>
    <property type="match status" value="1"/>
</dbReference>
<evidence type="ECO:0000259" key="2">
    <source>
        <dbReference type="Pfam" id="PF00296"/>
    </source>
</evidence>
<name>A0A3A8QF85_9BACT</name>
<dbReference type="InterPro" id="IPR011251">
    <property type="entry name" value="Luciferase-like_dom"/>
</dbReference>
<protein>
    <submittedName>
        <fullName evidence="3">MsnO8 family LLM class oxidoreductase</fullName>
        <ecNumber evidence="3">1.-.-.-</ecNumber>
    </submittedName>
</protein>
<evidence type="ECO:0000256" key="1">
    <source>
        <dbReference type="ARBA" id="ARBA00007789"/>
    </source>
</evidence>
<accession>A0A3A8QF85</accession>
<feature type="domain" description="Luciferase-like" evidence="2">
    <location>
        <begin position="12"/>
        <end position="264"/>
    </location>
</feature>
<dbReference type="InterPro" id="IPR036661">
    <property type="entry name" value="Luciferase-like_sf"/>
</dbReference>
<evidence type="ECO:0000313" key="4">
    <source>
        <dbReference type="Proteomes" id="UP000272888"/>
    </source>
</evidence>